<proteinExistence type="predicted"/>
<accession>A0A4V0P1T0</accession>
<evidence type="ECO:0000313" key="1">
    <source>
        <dbReference type="EMBL" id="BBE42790.1"/>
    </source>
</evidence>
<reference evidence="1 2" key="1">
    <citation type="journal article" date="2019" name="ISME J.">
        <title>Isolation and characterization of a thermophilic sulfur- and iron-reducing thaumarchaeote from a terrestrial acidic hot spring.</title>
        <authorList>
            <person name="Kato S."/>
            <person name="Itoh T."/>
            <person name="Yuki M."/>
            <person name="Nagamori M."/>
            <person name="Ohnishi M."/>
            <person name="Uematsu K."/>
            <person name="Suzuki K."/>
            <person name="Takashina T."/>
            <person name="Ohkuma M."/>
        </authorList>
    </citation>
    <scope>NUCLEOTIDE SEQUENCE [LARGE SCALE GENOMIC DNA]</scope>
    <source>
        <strain evidence="1 2">NAS-02</strain>
    </source>
</reference>
<dbReference type="RefSeq" id="WP_174448986.1">
    <property type="nucleotide sequence ID" value="NZ_AP018732.1"/>
</dbReference>
<gene>
    <name evidence="1" type="ORF">NAS2_1403</name>
</gene>
<dbReference type="AlphaFoldDB" id="A0A4V0P1T0"/>
<dbReference type="Proteomes" id="UP000509448">
    <property type="component" value="Chromosome"/>
</dbReference>
<dbReference type="GeneID" id="55585214"/>
<dbReference type="EMBL" id="AP018732">
    <property type="protein sequence ID" value="BBE42790.1"/>
    <property type="molecule type" value="Genomic_DNA"/>
</dbReference>
<dbReference type="KEGG" id="ccai:NAS2_1403"/>
<keyword evidence="2" id="KW-1185">Reference proteome</keyword>
<organism evidence="1 2">
    <name type="scientific">Conexivisphaera calida</name>
    <dbReference type="NCBI Taxonomy" id="1874277"/>
    <lineage>
        <taxon>Archaea</taxon>
        <taxon>Nitrososphaerota</taxon>
        <taxon>Conexivisphaeria</taxon>
        <taxon>Conexivisphaerales</taxon>
        <taxon>Conexivisphaeraceae</taxon>
        <taxon>Conexivisphaera</taxon>
    </lineage>
</organism>
<protein>
    <submittedName>
        <fullName evidence="1">Uncharacterized protein</fullName>
    </submittedName>
</protein>
<sequence>MSWLSGFRFFHNYALTNTGLGRAAVEWEWSPPPWLEGSGFGRILGWIVSLG</sequence>
<evidence type="ECO:0000313" key="2">
    <source>
        <dbReference type="Proteomes" id="UP000509448"/>
    </source>
</evidence>
<name>A0A4V0P1T0_9ARCH</name>